<dbReference type="CDD" id="cd06223">
    <property type="entry name" value="PRTases_typeI"/>
    <property type="match status" value="1"/>
</dbReference>
<dbReference type="Pfam" id="PF18912">
    <property type="entry name" value="DZR_2"/>
    <property type="match status" value="1"/>
</dbReference>
<dbReference type="InterPro" id="IPR051910">
    <property type="entry name" value="ComF/GntX_DNA_util-trans"/>
</dbReference>
<dbReference type="PANTHER" id="PTHR47505">
    <property type="entry name" value="DNA UTILIZATION PROTEIN YHGH"/>
    <property type="match status" value="1"/>
</dbReference>
<dbReference type="InterPro" id="IPR000836">
    <property type="entry name" value="PRTase_dom"/>
</dbReference>
<evidence type="ECO:0000259" key="2">
    <source>
        <dbReference type="Pfam" id="PF00156"/>
    </source>
</evidence>
<comment type="similarity">
    <text evidence="1">Belongs to the ComF/GntX family.</text>
</comment>
<organism evidence="4">
    <name type="scientific">hydrothermal vent metagenome</name>
    <dbReference type="NCBI Taxonomy" id="652676"/>
    <lineage>
        <taxon>unclassified sequences</taxon>
        <taxon>metagenomes</taxon>
        <taxon>ecological metagenomes</taxon>
    </lineage>
</organism>
<sequence>MKVFEKISQLGRGAFGSVLDLVFPRDCIYCESSRKGGGDFLCGLCQREICFLESPYCHCCGIPADISYDFPTENFECALCRKNTFSFDRARSLGPYDAALKKLIHHFKFNKQPGVMKDIAPFMADYFAGQEDSWEEFYVVPVPLFYRRMKARTFDQSFLIAREVARTLGLPLANGLLRRVRDTESQAQMKTKAERAKNIKGAFTVDRPDRTLGMDILLIDDVMTTGATVSEAAKMLKQAGAGQIHVFTLARALPYGNVIVGPSAQTDPVI</sequence>
<dbReference type="PANTHER" id="PTHR47505:SF1">
    <property type="entry name" value="DNA UTILIZATION PROTEIN YHGH"/>
    <property type="match status" value="1"/>
</dbReference>
<dbReference type="SUPFAM" id="SSF53271">
    <property type="entry name" value="PRTase-like"/>
    <property type="match status" value="1"/>
</dbReference>
<accession>A0A3B1DB40</accession>
<name>A0A3B1DB40_9ZZZZ</name>
<feature type="domain" description="Double zinc ribbon" evidence="3">
    <location>
        <begin position="18"/>
        <end position="67"/>
    </location>
</feature>
<feature type="domain" description="Phosphoribosyltransferase" evidence="2">
    <location>
        <begin position="157"/>
        <end position="251"/>
    </location>
</feature>
<dbReference type="AlphaFoldDB" id="A0A3B1DB40"/>
<proteinExistence type="inferred from homology"/>
<keyword evidence="4" id="KW-0328">Glycosyltransferase</keyword>
<evidence type="ECO:0000256" key="1">
    <source>
        <dbReference type="ARBA" id="ARBA00008007"/>
    </source>
</evidence>
<dbReference type="Pfam" id="PF00156">
    <property type="entry name" value="Pribosyltran"/>
    <property type="match status" value="1"/>
</dbReference>
<dbReference type="InterPro" id="IPR029057">
    <property type="entry name" value="PRTase-like"/>
</dbReference>
<keyword evidence="4" id="KW-0808">Transferase</keyword>
<dbReference type="Gene3D" id="3.40.50.2020">
    <property type="match status" value="1"/>
</dbReference>
<evidence type="ECO:0000313" key="4">
    <source>
        <dbReference type="EMBL" id="VAX33264.1"/>
    </source>
</evidence>
<gene>
    <name evidence="4" type="ORF">MNBD_NITROSPINAE05-88</name>
</gene>
<dbReference type="EMBL" id="UOGG01000240">
    <property type="protein sequence ID" value="VAX33264.1"/>
    <property type="molecule type" value="Genomic_DNA"/>
</dbReference>
<evidence type="ECO:0000259" key="3">
    <source>
        <dbReference type="Pfam" id="PF18912"/>
    </source>
</evidence>
<dbReference type="InterPro" id="IPR044005">
    <property type="entry name" value="DZR_2"/>
</dbReference>
<reference evidence="4" key="1">
    <citation type="submission" date="2018-06" db="EMBL/GenBank/DDBJ databases">
        <authorList>
            <person name="Zhirakovskaya E."/>
        </authorList>
    </citation>
    <scope>NUCLEOTIDE SEQUENCE</scope>
</reference>
<dbReference type="GO" id="GO:0016757">
    <property type="term" value="F:glycosyltransferase activity"/>
    <property type="evidence" value="ECO:0007669"/>
    <property type="project" value="UniProtKB-KW"/>
</dbReference>
<protein>
    <submittedName>
        <fullName evidence="4">Competence protein F homolog, phosphoribosyltransferase domain protein YhgH required for utilization of DNA as sole source of carbon and energy</fullName>
    </submittedName>
</protein>